<reference evidence="2" key="2">
    <citation type="submission" date="2020-06" db="EMBL/GenBank/DDBJ databases">
        <authorList>
            <person name="Sheffer M."/>
        </authorList>
    </citation>
    <scope>NUCLEOTIDE SEQUENCE</scope>
</reference>
<dbReference type="EMBL" id="JABXBU010000012">
    <property type="protein sequence ID" value="KAF8788752.1"/>
    <property type="molecule type" value="Genomic_DNA"/>
</dbReference>
<protein>
    <submittedName>
        <fullName evidence="2">Uncharacterized protein</fullName>
    </submittedName>
</protein>
<accession>A0A8T0FEK3</accession>
<organism evidence="2 3">
    <name type="scientific">Argiope bruennichi</name>
    <name type="common">Wasp spider</name>
    <name type="synonym">Aranea bruennichi</name>
    <dbReference type="NCBI Taxonomy" id="94029"/>
    <lineage>
        <taxon>Eukaryota</taxon>
        <taxon>Metazoa</taxon>
        <taxon>Ecdysozoa</taxon>
        <taxon>Arthropoda</taxon>
        <taxon>Chelicerata</taxon>
        <taxon>Arachnida</taxon>
        <taxon>Araneae</taxon>
        <taxon>Araneomorphae</taxon>
        <taxon>Entelegynae</taxon>
        <taxon>Araneoidea</taxon>
        <taxon>Araneidae</taxon>
        <taxon>Argiope</taxon>
    </lineage>
</organism>
<dbReference type="Proteomes" id="UP000807504">
    <property type="component" value="Unassembled WGS sequence"/>
</dbReference>
<feature type="compositionally biased region" description="Basic and acidic residues" evidence="1">
    <location>
        <begin position="431"/>
        <end position="445"/>
    </location>
</feature>
<comment type="caution">
    <text evidence="2">The sequence shown here is derived from an EMBL/GenBank/DDBJ whole genome shotgun (WGS) entry which is preliminary data.</text>
</comment>
<feature type="region of interest" description="Disordered" evidence="1">
    <location>
        <begin position="924"/>
        <end position="943"/>
    </location>
</feature>
<sequence length="1001" mass="113167">MYIIAPSVKSRPKPLLHAKILITSDYHKINHAVLKPLEQASKQIKILHDSNNMEHELTDERNSSLEYRRKTEQENFLHGTTDVRDSIQNQSFTSYSSRGGLYVLAKRCETCDIKQVSGTLWDAIMIFGLLGVISKKFIDEVENNIPLQETIVFSESKDYDKGPEIPLKEEENFVPLDPSYEHTSDHKVTGAVAFQDSDESSDDLTMKSAPILLSPLSCVLADLRKTAESGKEKLSVKDVPSNKTAMKEYLSNLNKDSSNGNQLESQPIYTKKYSKESAQTSQFGDFFGETVENVDEAEYLPMFGLKFSEEKEPEYVMMGGGKLSPGSHLSKNKTFVQEEEHVYNEPFSPPPSFLHDVYEKQKTKLQYQMKSSSSEDSLTENIYEKPMHRFVSSSARNMRLEYMHKSVQETNNVLMSSLSCSNVTSVGQSRELNERNSYHKSDRHISSRNNMHHYEQANLSVSVPDLLKLKEMKDSDASDADDEASRDFDTVGNLRLPSYQSPILSQFCNSNDSVIPGRNTHSSLESEVLPYNSIDNENNTNKSHYSFPFNSSVDDNSCAKSLKSEVKPLPSYEPLYDTSTFSNMEASAQNSLKEDSAEKFRVQKLRIYTKGKKPEAPKIFPVPFSLEESEICKILERKDSAKSLKAEDSVPVAMHNLDSSITIDSDSLSENVAYASRDELIPKPSASNFSINVMPHSYRPDVVPSVQVDERVPNEKYSPSKSPNSAPYYYSDLYSGQGVNFADHVPLFKRSDVPYLDKTSPHKRDVGRKVNKINSKTSASAEEKDAINEKYWETGGAKNNLKCSIEILESSKSKYLDAEKNKYEAGHTLEKTRSNSTMSYFKHRSSTPELNTCQYQSDEPVYENIVFQPKSKLQKRLSQSLEGLPKAPELVDTMLDDKHDVPGNPVYENIDFYNIDRRRLGETSQYSQKSEHLPLNPETSKQSRKMMTSHYTSAIAERQFCTAVSSTNEIENCASLTNAVDNEADFCFRSKNVFEFACGTF</sequence>
<dbReference type="AlphaFoldDB" id="A0A8T0FEK3"/>
<name>A0A8T0FEK3_ARGBR</name>
<reference evidence="2" key="1">
    <citation type="journal article" date="2020" name="bioRxiv">
        <title>Chromosome-level reference genome of the European wasp spider Argiope bruennichi: a resource for studies on range expansion and evolutionary adaptation.</title>
        <authorList>
            <person name="Sheffer M.M."/>
            <person name="Hoppe A."/>
            <person name="Krehenwinkel H."/>
            <person name="Uhl G."/>
            <person name="Kuss A.W."/>
            <person name="Jensen L."/>
            <person name="Jensen C."/>
            <person name="Gillespie R.G."/>
            <person name="Hoff K.J."/>
            <person name="Prost S."/>
        </authorList>
    </citation>
    <scope>NUCLEOTIDE SEQUENCE</scope>
</reference>
<evidence type="ECO:0000256" key="1">
    <source>
        <dbReference type="SAM" id="MobiDB-lite"/>
    </source>
</evidence>
<evidence type="ECO:0000313" key="3">
    <source>
        <dbReference type="Proteomes" id="UP000807504"/>
    </source>
</evidence>
<proteinExistence type="predicted"/>
<feature type="region of interest" description="Disordered" evidence="1">
    <location>
        <begin position="426"/>
        <end position="450"/>
    </location>
</feature>
<gene>
    <name evidence="2" type="ORF">HNY73_006758</name>
</gene>
<evidence type="ECO:0000313" key="2">
    <source>
        <dbReference type="EMBL" id="KAF8788752.1"/>
    </source>
</evidence>
<keyword evidence="3" id="KW-1185">Reference proteome</keyword>